<proteinExistence type="predicted"/>
<dbReference type="AlphaFoldDB" id="A0A382VMM9"/>
<feature type="non-terminal residue" evidence="2">
    <location>
        <position position="53"/>
    </location>
</feature>
<gene>
    <name evidence="2" type="ORF">METZ01_LOCUS400660</name>
</gene>
<feature type="non-terminal residue" evidence="2">
    <location>
        <position position="1"/>
    </location>
</feature>
<accession>A0A382VMM9</accession>
<feature type="compositionally biased region" description="Polar residues" evidence="1">
    <location>
        <begin position="44"/>
        <end position="53"/>
    </location>
</feature>
<protein>
    <submittedName>
        <fullName evidence="2">Uncharacterized protein</fullName>
    </submittedName>
</protein>
<organism evidence="2">
    <name type="scientific">marine metagenome</name>
    <dbReference type="NCBI Taxonomy" id="408172"/>
    <lineage>
        <taxon>unclassified sequences</taxon>
        <taxon>metagenomes</taxon>
        <taxon>ecological metagenomes</taxon>
    </lineage>
</organism>
<sequence length="53" mass="6158">VSHVAVAVADYGLYIKDDDVTDDHVIVRRRRMWQTSDGRDHSHLQNSTLYDTE</sequence>
<name>A0A382VMM9_9ZZZZ</name>
<evidence type="ECO:0000256" key="1">
    <source>
        <dbReference type="SAM" id="MobiDB-lite"/>
    </source>
</evidence>
<feature type="region of interest" description="Disordered" evidence="1">
    <location>
        <begin position="34"/>
        <end position="53"/>
    </location>
</feature>
<reference evidence="2" key="1">
    <citation type="submission" date="2018-05" db="EMBL/GenBank/DDBJ databases">
        <authorList>
            <person name="Lanie J.A."/>
            <person name="Ng W.-L."/>
            <person name="Kazmierczak K.M."/>
            <person name="Andrzejewski T.M."/>
            <person name="Davidsen T.M."/>
            <person name="Wayne K.J."/>
            <person name="Tettelin H."/>
            <person name="Glass J.I."/>
            <person name="Rusch D."/>
            <person name="Podicherti R."/>
            <person name="Tsui H.-C.T."/>
            <person name="Winkler M.E."/>
        </authorList>
    </citation>
    <scope>NUCLEOTIDE SEQUENCE</scope>
</reference>
<dbReference type="EMBL" id="UINC01153216">
    <property type="protein sequence ID" value="SVD47806.1"/>
    <property type="molecule type" value="Genomic_DNA"/>
</dbReference>
<evidence type="ECO:0000313" key="2">
    <source>
        <dbReference type="EMBL" id="SVD47806.1"/>
    </source>
</evidence>